<dbReference type="EMBL" id="JAAMOX010000001">
    <property type="protein sequence ID" value="NIH53740.1"/>
    <property type="molecule type" value="Genomic_DNA"/>
</dbReference>
<keyword evidence="1" id="KW-1133">Transmembrane helix</keyword>
<feature type="transmembrane region" description="Helical" evidence="1">
    <location>
        <begin position="214"/>
        <end position="238"/>
    </location>
</feature>
<accession>A0A7X5TT38</accession>
<sequence>MAVKRYVSDVSRANWSMAAGVTLSFVVMLLISLSPDLDLVNTDSLYSFTVFLYLVAWPAFVVMYLTWTHRTFARQENAARVVNARRESRPRSWWARVLGYSGATSWTMTAAIVAVIFTIVVAQDPGHRSNWLYVALGMLSVASSWALMVYSFALQYFRLDSELAEGDTRHLDLELDGETTFGDYLTLAMLLSTMAATVSAKIRSRTAWALVRANVMFAFTFNTVIVAMMVSLLFGGLLA</sequence>
<name>A0A7X5TT38_9MICO</name>
<gene>
    <name evidence="2" type="ORF">FHX76_001608</name>
</gene>
<evidence type="ECO:0000313" key="3">
    <source>
        <dbReference type="Proteomes" id="UP000541033"/>
    </source>
</evidence>
<dbReference type="Proteomes" id="UP000541033">
    <property type="component" value="Unassembled WGS sequence"/>
</dbReference>
<organism evidence="2 3">
    <name type="scientific">Lysinibacter cavernae</name>
    <dbReference type="NCBI Taxonomy" id="1640652"/>
    <lineage>
        <taxon>Bacteria</taxon>
        <taxon>Bacillati</taxon>
        <taxon>Actinomycetota</taxon>
        <taxon>Actinomycetes</taxon>
        <taxon>Micrococcales</taxon>
        <taxon>Microbacteriaceae</taxon>
        <taxon>Lysinibacter</taxon>
    </lineage>
</organism>
<dbReference type="RefSeq" id="WP_167149597.1">
    <property type="nucleotide sequence ID" value="NZ_JAAMOX010000001.1"/>
</dbReference>
<feature type="transmembrane region" description="Helical" evidence="1">
    <location>
        <begin position="132"/>
        <end position="153"/>
    </location>
</feature>
<feature type="transmembrane region" description="Helical" evidence="1">
    <location>
        <begin position="97"/>
        <end position="120"/>
    </location>
</feature>
<feature type="transmembrane region" description="Helical" evidence="1">
    <location>
        <begin position="45"/>
        <end position="67"/>
    </location>
</feature>
<proteinExistence type="predicted"/>
<keyword evidence="3" id="KW-1185">Reference proteome</keyword>
<keyword evidence="1" id="KW-0812">Transmembrane</keyword>
<keyword evidence="1" id="KW-0472">Membrane</keyword>
<protein>
    <submittedName>
        <fullName evidence="2">Putative membrane protein</fullName>
    </submittedName>
</protein>
<evidence type="ECO:0000256" key="1">
    <source>
        <dbReference type="SAM" id="Phobius"/>
    </source>
</evidence>
<dbReference type="Pfam" id="PF07077">
    <property type="entry name" value="DUF1345"/>
    <property type="match status" value="1"/>
</dbReference>
<feature type="transmembrane region" description="Helical" evidence="1">
    <location>
        <begin position="15"/>
        <end position="33"/>
    </location>
</feature>
<comment type="caution">
    <text evidence="2">The sequence shown here is derived from an EMBL/GenBank/DDBJ whole genome shotgun (WGS) entry which is preliminary data.</text>
</comment>
<evidence type="ECO:0000313" key="2">
    <source>
        <dbReference type="EMBL" id="NIH53740.1"/>
    </source>
</evidence>
<dbReference type="InterPro" id="IPR009781">
    <property type="entry name" value="DUF1345"/>
</dbReference>
<reference evidence="2 3" key="1">
    <citation type="submission" date="2020-02" db="EMBL/GenBank/DDBJ databases">
        <title>Sequencing the genomes of 1000 actinobacteria strains.</title>
        <authorList>
            <person name="Klenk H.-P."/>
        </authorList>
    </citation>
    <scope>NUCLEOTIDE SEQUENCE [LARGE SCALE GENOMIC DNA]</scope>
    <source>
        <strain evidence="2 3">DSM 27960</strain>
    </source>
</reference>
<dbReference type="AlphaFoldDB" id="A0A7X5TT38"/>